<proteinExistence type="predicted"/>
<gene>
    <name evidence="1" type="ORF">S01H1_28128</name>
</gene>
<protein>
    <submittedName>
        <fullName evidence="1">Uncharacterized protein</fullName>
    </submittedName>
</protein>
<feature type="non-terminal residue" evidence="1">
    <location>
        <position position="35"/>
    </location>
</feature>
<name>X0TP77_9ZZZZ</name>
<dbReference type="EMBL" id="BARS01017172">
    <property type="protein sequence ID" value="GAF95009.1"/>
    <property type="molecule type" value="Genomic_DNA"/>
</dbReference>
<accession>X0TP77</accession>
<comment type="caution">
    <text evidence="1">The sequence shown here is derived from an EMBL/GenBank/DDBJ whole genome shotgun (WGS) entry which is preliminary data.</text>
</comment>
<reference evidence="1" key="1">
    <citation type="journal article" date="2014" name="Front. Microbiol.">
        <title>High frequency of phylogenetically diverse reductive dehalogenase-homologous genes in deep subseafloor sedimentary metagenomes.</title>
        <authorList>
            <person name="Kawai M."/>
            <person name="Futagami T."/>
            <person name="Toyoda A."/>
            <person name="Takaki Y."/>
            <person name="Nishi S."/>
            <person name="Hori S."/>
            <person name="Arai W."/>
            <person name="Tsubouchi T."/>
            <person name="Morono Y."/>
            <person name="Uchiyama I."/>
            <person name="Ito T."/>
            <person name="Fujiyama A."/>
            <person name="Inagaki F."/>
            <person name="Takami H."/>
        </authorList>
    </citation>
    <scope>NUCLEOTIDE SEQUENCE</scope>
    <source>
        <strain evidence="1">Expedition CK06-06</strain>
    </source>
</reference>
<dbReference type="AlphaFoldDB" id="X0TP77"/>
<organism evidence="1">
    <name type="scientific">marine sediment metagenome</name>
    <dbReference type="NCBI Taxonomy" id="412755"/>
    <lineage>
        <taxon>unclassified sequences</taxon>
        <taxon>metagenomes</taxon>
        <taxon>ecological metagenomes</taxon>
    </lineage>
</organism>
<evidence type="ECO:0000313" key="1">
    <source>
        <dbReference type="EMBL" id="GAF95009.1"/>
    </source>
</evidence>
<sequence length="35" mass="3768">MLSAALTAVPAKGNEEMKYGIGDWPEKLGNHRALV</sequence>